<evidence type="ECO:0000256" key="3">
    <source>
        <dbReference type="ARBA" id="ARBA00004496"/>
    </source>
</evidence>
<evidence type="ECO:0000256" key="13">
    <source>
        <dbReference type="ARBA" id="ARBA00022942"/>
    </source>
</evidence>
<keyword evidence="14" id="KW-0090">Biological rhythms</keyword>
<feature type="domain" description="HECT" evidence="21">
    <location>
        <begin position="551"/>
        <end position="888"/>
    </location>
</feature>
<dbReference type="InterPro" id="IPR017134">
    <property type="entry name" value="UBE3A"/>
</dbReference>
<dbReference type="CDD" id="cd00078">
    <property type="entry name" value="HECTc"/>
    <property type="match status" value="1"/>
</dbReference>
<feature type="compositionally biased region" description="Acidic residues" evidence="20">
    <location>
        <begin position="396"/>
        <end position="405"/>
    </location>
</feature>
<evidence type="ECO:0000256" key="14">
    <source>
        <dbReference type="ARBA" id="ARBA00023108"/>
    </source>
</evidence>
<dbReference type="InterPro" id="IPR035983">
    <property type="entry name" value="Hect_E3_ubiquitin_ligase"/>
</dbReference>
<evidence type="ECO:0000256" key="10">
    <source>
        <dbReference type="ARBA" id="ARBA00022771"/>
    </source>
</evidence>
<dbReference type="Proteomes" id="UP000563060">
    <property type="component" value="Unassembled WGS sequence"/>
</dbReference>
<dbReference type="GO" id="GO:0006511">
    <property type="term" value="P:ubiquitin-dependent protein catabolic process"/>
    <property type="evidence" value="ECO:0007669"/>
    <property type="project" value="InterPro"/>
</dbReference>
<accession>A0A7L3YTE2</accession>
<evidence type="ECO:0000256" key="2">
    <source>
        <dbReference type="ARBA" id="ARBA00004123"/>
    </source>
</evidence>
<dbReference type="PANTHER" id="PTHR45700:SF10">
    <property type="entry name" value="UBIQUITIN-PROTEIN LIGASE E3A"/>
    <property type="match status" value="1"/>
</dbReference>
<dbReference type="GO" id="GO:0005737">
    <property type="term" value="C:cytoplasm"/>
    <property type="evidence" value="ECO:0007669"/>
    <property type="project" value="UniProtKB-SubCell"/>
</dbReference>
<evidence type="ECO:0000256" key="6">
    <source>
        <dbReference type="ARBA" id="ARBA00022490"/>
    </source>
</evidence>
<evidence type="ECO:0000256" key="20">
    <source>
        <dbReference type="SAM" id="MobiDB-lite"/>
    </source>
</evidence>
<dbReference type="Pfam" id="PF00632">
    <property type="entry name" value="HECT"/>
    <property type="match status" value="1"/>
</dbReference>
<dbReference type="GO" id="GO:0042752">
    <property type="term" value="P:regulation of circadian rhythm"/>
    <property type="evidence" value="ECO:0007669"/>
    <property type="project" value="UniProtKB-ARBA"/>
</dbReference>
<dbReference type="FunFam" id="3.30.2410.10:FF:000003">
    <property type="entry name" value="probable E3 ubiquitin-protein ligase HERC4 isoform X1"/>
    <property type="match status" value="1"/>
</dbReference>
<dbReference type="InterPro" id="IPR042556">
    <property type="entry name" value="AZUL_sf"/>
</dbReference>
<dbReference type="GO" id="GO:0010604">
    <property type="term" value="P:positive regulation of macromolecule metabolic process"/>
    <property type="evidence" value="ECO:0007669"/>
    <property type="project" value="UniProtKB-ARBA"/>
</dbReference>
<dbReference type="FunFam" id="3.90.1750.10:FF:000026">
    <property type="entry name" value="E3 ubiquitin-protein ligase HACE1"/>
    <property type="match status" value="1"/>
</dbReference>
<feature type="region of interest" description="Disordered" evidence="20">
    <location>
        <begin position="393"/>
        <end position="412"/>
    </location>
</feature>
<dbReference type="GO" id="GO:0061630">
    <property type="term" value="F:ubiquitin protein ligase activity"/>
    <property type="evidence" value="ECO:0007669"/>
    <property type="project" value="UniProtKB-EC"/>
</dbReference>
<dbReference type="InterPro" id="IPR000569">
    <property type="entry name" value="HECT_dom"/>
</dbReference>
<evidence type="ECO:0000259" key="21">
    <source>
        <dbReference type="PROSITE" id="PS50237"/>
    </source>
</evidence>
<proteinExistence type="predicted"/>
<dbReference type="GO" id="GO:0000502">
    <property type="term" value="C:proteasome complex"/>
    <property type="evidence" value="ECO:0007669"/>
    <property type="project" value="UniProtKB-KW"/>
</dbReference>
<evidence type="ECO:0000256" key="16">
    <source>
        <dbReference type="ARBA" id="ARBA00067504"/>
    </source>
</evidence>
<keyword evidence="10" id="KW-0863">Zinc-finger</keyword>
<evidence type="ECO:0000256" key="15">
    <source>
        <dbReference type="ARBA" id="ARBA00023242"/>
    </source>
</evidence>
<feature type="active site" description="Glycyl thioester intermediate" evidence="19">
    <location>
        <position position="856"/>
    </location>
</feature>
<evidence type="ECO:0000256" key="5">
    <source>
        <dbReference type="ARBA" id="ARBA00012485"/>
    </source>
</evidence>
<dbReference type="FunFam" id="3.30.2160.10:FF:000004">
    <property type="entry name" value="probable E3 ubiquitin-protein ligase HERC4 isoform X1"/>
    <property type="match status" value="1"/>
</dbReference>
<dbReference type="PANTHER" id="PTHR45700">
    <property type="entry name" value="UBIQUITIN-PROTEIN LIGASE E3C"/>
    <property type="match status" value="1"/>
</dbReference>
<dbReference type="SMART" id="SM00119">
    <property type="entry name" value="HECTc"/>
    <property type="match status" value="1"/>
</dbReference>
<feature type="non-terminal residue" evidence="22">
    <location>
        <position position="888"/>
    </location>
</feature>
<evidence type="ECO:0000256" key="12">
    <source>
        <dbReference type="ARBA" id="ARBA00022833"/>
    </source>
</evidence>
<reference evidence="22 23" key="1">
    <citation type="submission" date="2019-09" db="EMBL/GenBank/DDBJ databases">
        <title>Bird 10,000 Genomes (B10K) Project - Family phase.</title>
        <authorList>
            <person name="Zhang G."/>
        </authorList>
    </citation>
    <scope>NUCLEOTIDE SEQUENCE [LARGE SCALE GENOMIC DNA]</scope>
    <source>
        <strain evidence="22">B10K-DU-006-09</strain>
        <tissue evidence="22">Muscle</tissue>
    </source>
</reference>
<comment type="subcellular location">
    <subcellularLocation>
        <location evidence="3">Cytoplasm</location>
    </subcellularLocation>
    <subcellularLocation>
        <location evidence="2">Nucleus</location>
    </subcellularLocation>
</comment>
<evidence type="ECO:0000256" key="8">
    <source>
        <dbReference type="ARBA" id="ARBA00022679"/>
    </source>
</evidence>
<dbReference type="Pfam" id="PF16558">
    <property type="entry name" value="AZUL"/>
    <property type="match status" value="1"/>
</dbReference>
<dbReference type="Gene3D" id="3.90.1750.10">
    <property type="entry name" value="Hect, E3 ligase catalytic domains"/>
    <property type="match status" value="1"/>
</dbReference>
<dbReference type="GO" id="GO:0030518">
    <property type="term" value="P:nuclear receptor-mediated steroid hormone signaling pathway"/>
    <property type="evidence" value="ECO:0007669"/>
    <property type="project" value="UniProtKB-ARBA"/>
</dbReference>
<dbReference type="Gene3D" id="3.30.2410.10">
    <property type="entry name" value="Hect, E3 ligase catalytic domain"/>
    <property type="match status" value="1"/>
</dbReference>
<dbReference type="InterPro" id="IPR044611">
    <property type="entry name" value="E3A/B/C-like"/>
</dbReference>
<sequence>MSFVCESSTNPCTYCLNVCYRKRAAAKHLIERYYHQLTEGCGNEACTNEFCASCPTFLRMDNNAAAIKALELYKINAKLCDPHPSKKGTSSAYLENNSKGAHNNSCTDRKMNKKEMQGPRDDFKDVTFLTEDKIYEILELCREKEDYSPLIRVIGRVFSSAEALVQSFRKAKQHTKEELKSLQGKDEDKDEDEKEKAACSAAAMEEDSGASSSSSSRIGDNTQGDNNLQKLGPDEVSVDIEAVRRVYDRLLSNEKIETAFLNALVYLSPNVECDLTYHNVYSRDPNYLNLFIIVMENGNLHSPEYLEMALPLFCKAMSKLPLAAQAKLVRLWSKYRADQIRRMMETFQQLITYKVISNEFNSRNLVNDDDAVVAASKCLKMVYYANVVGGDVDTDHNEEEDEEPIPESSELTLQELLGEERRNKKGPRVDPLETELGVKTIDCRKPLIPFEEFINEPLNDVLEMDKDYTFFKVETENKFSFMTCPFILNAVTKNLGLYYDNRIRMYSERRITVLYSLVQGQQLNPYLRLKVRRDHIIDDALVRLEMIAMENPADLKKQLYVEFEGEQGVDEGGVSKEFFQLVVEEIFNPDIGMFTYDESTKLFWFNPSSFETEGQFTLIGIVLGLAIYNNCILDVHFPMVVYRKLMGKKGTFRDLADSHPVLYQSLRDLLEYEGSVEDDMMITFQISHTDLFGNPMMHDLKENGDKIPITNENRKEFVNLYADYILNKSVEKQFKAFRRGFHMVTNESPLKYLFRPEEIELLICGSRSHLYQRKFSVHLLFDFFLDREFWEIVHSFTDEQKRLFLQFTTGTDRAPVGGLGKLKMIIAKNGPNTERKKKKKKKKKSTFCLLPTSHTCFNVLLLPEYSSKEKLKERLLKAITYAKGFGML</sequence>
<evidence type="ECO:0000256" key="11">
    <source>
        <dbReference type="ARBA" id="ARBA00022786"/>
    </source>
</evidence>
<evidence type="ECO:0000256" key="9">
    <source>
        <dbReference type="ARBA" id="ARBA00022723"/>
    </source>
</evidence>
<keyword evidence="12" id="KW-0862">Zinc</keyword>
<name>A0A7L3YTE2_FREGA</name>
<keyword evidence="8" id="KW-0808">Transferase</keyword>
<dbReference type="GO" id="GO:0080090">
    <property type="term" value="P:regulation of primary metabolic process"/>
    <property type="evidence" value="ECO:0007669"/>
    <property type="project" value="UniProtKB-ARBA"/>
</dbReference>
<feature type="compositionally biased region" description="Basic and acidic residues" evidence="20">
    <location>
        <begin position="175"/>
        <end position="187"/>
    </location>
</feature>
<evidence type="ECO:0000256" key="19">
    <source>
        <dbReference type="PROSITE-ProRule" id="PRU00104"/>
    </source>
</evidence>
<dbReference type="EC" id="2.3.2.26" evidence="5"/>
<dbReference type="GO" id="GO:0048513">
    <property type="term" value="P:animal organ development"/>
    <property type="evidence" value="ECO:0007669"/>
    <property type="project" value="UniProtKB-ARBA"/>
</dbReference>
<dbReference type="GO" id="GO:0005634">
    <property type="term" value="C:nucleus"/>
    <property type="evidence" value="ECO:0007669"/>
    <property type="project" value="UniProtKB-SubCell"/>
</dbReference>
<keyword evidence="6" id="KW-0963">Cytoplasm</keyword>
<keyword evidence="11 19" id="KW-0833">Ubl conjugation pathway</keyword>
<evidence type="ECO:0000256" key="17">
    <source>
        <dbReference type="ARBA" id="ARBA00077235"/>
    </source>
</evidence>
<dbReference type="FunFam" id="3.90.1750.10:FF:000008">
    <property type="entry name" value="Putative ubiquitin-protein ligase E3A"/>
    <property type="match status" value="1"/>
</dbReference>
<evidence type="ECO:0000256" key="18">
    <source>
        <dbReference type="ARBA" id="ARBA00077264"/>
    </source>
</evidence>
<feature type="compositionally biased region" description="Polar residues" evidence="20">
    <location>
        <begin position="217"/>
        <end position="229"/>
    </location>
</feature>
<dbReference type="GO" id="GO:0016874">
    <property type="term" value="F:ligase activity"/>
    <property type="evidence" value="ECO:0007669"/>
    <property type="project" value="UniProtKB-KW"/>
</dbReference>
<dbReference type="GO" id="GO:0048731">
    <property type="term" value="P:system development"/>
    <property type="evidence" value="ECO:0007669"/>
    <property type="project" value="UniProtKB-ARBA"/>
</dbReference>
<evidence type="ECO:0000313" key="22">
    <source>
        <dbReference type="EMBL" id="NXW03728.1"/>
    </source>
</evidence>
<dbReference type="InterPro" id="IPR032353">
    <property type="entry name" value="AZUL"/>
</dbReference>
<evidence type="ECO:0000313" key="23">
    <source>
        <dbReference type="Proteomes" id="UP000563060"/>
    </source>
</evidence>
<evidence type="ECO:0000256" key="7">
    <source>
        <dbReference type="ARBA" id="ARBA00022553"/>
    </source>
</evidence>
<dbReference type="GO" id="GO:0000209">
    <property type="term" value="P:protein polyubiquitination"/>
    <property type="evidence" value="ECO:0007669"/>
    <property type="project" value="InterPro"/>
</dbReference>
<evidence type="ECO:0000256" key="4">
    <source>
        <dbReference type="ARBA" id="ARBA00004906"/>
    </source>
</evidence>
<dbReference type="Gene3D" id="6.10.130.10">
    <property type="entry name" value="Ubiquitin-protein ligase E3A, N-terminal zinc-binding domain (AZUL)"/>
    <property type="match status" value="1"/>
</dbReference>
<dbReference type="PROSITE" id="PS50237">
    <property type="entry name" value="HECT"/>
    <property type="match status" value="1"/>
</dbReference>
<gene>
    <name evidence="22" type="primary">Ube3a</name>
    <name evidence="22" type="ORF">FREGRA_R11147</name>
</gene>
<dbReference type="SUPFAM" id="SSF56204">
    <property type="entry name" value="Hect, E3 ligase catalytic domain"/>
    <property type="match status" value="1"/>
</dbReference>
<dbReference type="AlphaFoldDB" id="A0A7L3YTE2"/>
<dbReference type="EMBL" id="VZZT01000566">
    <property type="protein sequence ID" value="NXW03728.1"/>
    <property type="molecule type" value="Genomic_DNA"/>
</dbReference>
<organism evidence="22 23">
    <name type="scientific">Fregetta grallaria</name>
    <name type="common">White-bellied storm-petrel</name>
    <name type="synonym">Procellaria grallaria</name>
    <dbReference type="NCBI Taxonomy" id="79628"/>
    <lineage>
        <taxon>Eukaryota</taxon>
        <taxon>Metazoa</taxon>
        <taxon>Chordata</taxon>
        <taxon>Craniata</taxon>
        <taxon>Vertebrata</taxon>
        <taxon>Euteleostomi</taxon>
        <taxon>Archelosauria</taxon>
        <taxon>Archosauria</taxon>
        <taxon>Dinosauria</taxon>
        <taxon>Saurischia</taxon>
        <taxon>Theropoda</taxon>
        <taxon>Coelurosauria</taxon>
        <taxon>Aves</taxon>
        <taxon>Neognathae</taxon>
        <taxon>Neoaves</taxon>
        <taxon>Aequornithes</taxon>
        <taxon>Procellariiformes</taxon>
        <taxon>Hydrobatidae</taxon>
        <taxon>Fregetta</taxon>
    </lineage>
</organism>
<keyword evidence="13" id="KW-0647">Proteasome</keyword>
<keyword evidence="22" id="KW-0436">Ligase</keyword>
<comment type="pathway">
    <text evidence="4">Protein modification; protein ubiquitination.</text>
</comment>
<dbReference type="Gene3D" id="3.30.2160.10">
    <property type="entry name" value="Hect, E3 ligase catalytic domain"/>
    <property type="match status" value="1"/>
</dbReference>
<keyword evidence="7" id="KW-0597">Phosphoprotein</keyword>
<dbReference type="GO" id="GO:0048511">
    <property type="term" value="P:rhythmic process"/>
    <property type="evidence" value="ECO:0007669"/>
    <property type="project" value="UniProtKB-KW"/>
</dbReference>
<keyword evidence="15" id="KW-0539">Nucleus</keyword>
<comment type="caution">
    <text evidence="22">The sequence shown here is derived from an EMBL/GenBank/DDBJ whole genome shotgun (WGS) entry which is preliminary data.</text>
</comment>
<keyword evidence="9" id="KW-0479">Metal-binding</keyword>
<feature type="region of interest" description="Disordered" evidence="20">
    <location>
        <begin position="175"/>
        <end position="231"/>
    </location>
</feature>
<protein>
    <recommendedName>
        <fullName evidence="16">Ubiquitin-protein ligase E3A</fullName>
        <ecNumber evidence="5">2.3.2.26</ecNumber>
    </recommendedName>
    <alternativeName>
        <fullName evidence="18">HECT-type ubiquitin transferase E3A</fullName>
    </alternativeName>
    <alternativeName>
        <fullName evidence="17">Oncogenic protein-associated protein E6-AP</fullName>
    </alternativeName>
</protein>
<comment type="catalytic activity">
    <reaction evidence="1">
        <text>S-ubiquitinyl-[E2 ubiquitin-conjugating enzyme]-L-cysteine + [acceptor protein]-L-lysine = [E2 ubiquitin-conjugating enzyme]-L-cysteine + N(6)-ubiquitinyl-[acceptor protein]-L-lysine.</text>
        <dbReference type="EC" id="2.3.2.26"/>
    </reaction>
</comment>
<dbReference type="GO" id="GO:0008270">
    <property type="term" value="F:zinc ion binding"/>
    <property type="evidence" value="ECO:0007669"/>
    <property type="project" value="UniProtKB-KW"/>
</dbReference>
<feature type="non-terminal residue" evidence="22">
    <location>
        <position position="1"/>
    </location>
</feature>
<dbReference type="PIRSF" id="PIRSF037201">
    <property type="entry name" value="Ubiquitin-protein_ligase_E6-AP"/>
    <property type="match status" value="1"/>
</dbReference>
<keyword evidence="23" id="KW-1185">Reference proteome</keyword>
<evidence type="ECO:0000256" key="1">
    <source>
        <dbReference type="ARBA" id="ARBA00000885"/>
    </source>
</evidence>
<feature type="compositionally biased region" description="Low complexity" evidence="20">
    <location>
        <begin position="198"/>
        <end position="216"/>
    </location>
</feature>